<dbReference type="GO" id="GO:0051301">
    <property type="term" value="P:cell division"/>
    <property type="evidence" value="ECO:0007669"/>
    <property type="project" value="UniProtKB-KW"/>
</dbReference>
<dbReference type="InterPro" id="IPR050108">
    <property type="entry name" value="CDK"/>
</dbReference>
<keyword evidence="5" id="KW-0418">Kinase</keyword>
<dbReference type="InterPro" id="IPR011009">
    <property type="entry name" value="Kinase-like_dom_sf"/>
</dbReference>
<evidence type="ECO:0000256" key="2">
    <source>
        <dbReference type="ARBA" id="ARBA00022527"/>
    </source>
</evidence>
<evidence type="ECO:0000256" key="5">
    <source>
        <dbReference type="ARBA" id="ARBA00022777"/>
    </source>
</evidence>
<dbReference type="EC" id="2.7.11.22" evidence="1"/>
<reference evidence="7" key="1">
    <citation type="submission" date="2020-07" db="EMBL/GenBank/DDBJ databases">
        <title>Ethylene signaling mediates host invasion by parasitic plants.</title>
        <authorList>
            <person name="Yoshida S."/>
        </authorList>
    </citation>
    <scope>NUCLEOTIDE SEQUENCE</scope>
    <source>
        <strain evidence="7">Okayama</strain>
    </source>
</reference>
<dbReference type="PANTHER" id="PTHR24056">
    <property type="entry name" value="CELL DIVISION PROTEIN KINASE"/>
    <property type="match status" value="1"/>
</dbReference>
<keyword evidence="7" id="KW-0131">Cell cycle</keyword>
<keyword evidence="2" id="KW-0723">Serine/threonine-protein kinase</keyword>
<dbReference type="EMBL" id="BMAC01000123">
    <property type="protein sequence ID" value="GFP86352.1"/>
    <property type="molecule type" value="Genomic_DNA"/>
</dbReference>
<evidence type="ECO:0000256" key="1">
    <source>
        <dbReference type="ARBA" id="ARBA00012425"/>
    </source>
</evidence>
<dbReference type="SUPFAM" id="SSF56112">
    <property type="entry name" value="Protein kinase-like (PK-like)"/>
    <property type="match status" value="1"/>
</dbReference>
<dbReference type="GO" id="GO:0005737">
    <property type="term" value="C:cytoplasm"/>
    <property type="evidence" value="ECO:0007669"/>
    <property type="project" value="TreeGrafter"/>
</dbReference>
<dbReference type="GO" id="GO:0000082">
    <property type="term" value="P:G1/S transition of mitotic cell cycle"/>
    <property type="evidence" value="ECO:0007669"/>
    <property type="project" value="TreeGrafter"/>
</dbReference>
<dbReference type="GO" id="GO:0005634">
    <property type="term" value="C:nucleus"/>
    <property type="evidence" value="ECO:0007669"/>
    <property type="project" value="TreeGrafter"/>
</dbReference>
<organism evidence="7 8">
    <name type="scientific">Phtheirospermum japonicum</name>
    <dbReference type="NCBI Taxonomy" id="374723"/>
    <lineage>
        <taxon>Eukaryota</taxon>
        <taxon>Viridiplantae</taxon>
        <taxon>Streptophyta</taxon>
        <taxon>Embryophyta</taxon>
        <taxon>Tracheophyta</taxon>
        <taxon>Spermatophyta</taxon>
        <taxon>Magnoliopsida</taxon>
        <taxon>eudicotyledons</taxon>
        <taxon>Gunneridae</taxon>
        <taxon>Pentapetalae</taxon>
        <taxon>asterids</taxon>
        <taxon>lamiids</taxon>
        <taxon>Lamiales</taxon>
        <taxon>Orobanchaceae</taxon>
        <taxon>Orobanchaceae incertae sedis</taxon>
        <taxon>Phtheirospermum</taxon>
    </lineage>
</organism>
<evidence type="ECO:0000256" key="4">
    <source>
        <dbReference type="ARBA" id="ARBA00022741"/>
    </source>
</evidence>
<dbReference type="Proteomes" id="UP000653305">
    <property type="component" value="Unassembled WGS sequence"/>
</dbReference>
<dbReference type="GO" id="GO:0004693">
    <property type="term" value="F:cyclin-dependent protein serine/threonine kinase activity"/>
    <property type="evidence" value="ECO:0007669"/>
    <property type="project" value="UniProtKB-EC"/>
</dbReference>
<dbReference type="GO" id="GO:0000307">
    <property type="term" value="C:cyclin-dependent protein kinase holoenzyme complex"/>
    <property type="evidence" value="ECO:0007669"/>
    <property type="project" value="TreeGrafter"/>
</dbReference>
<keyword evidence="7" id="KW-0132">Cell division</keyword>
<dbReference type="GO" id="GO:0030332">
    <property type="term" value="F:cyclin binding"/>
    <property type="evidence" value="ECO:0007669"/>
    <property type="project" value="TreeGrafter"/>
</dbReference>
<keyword evidence="3" id="KW-0808">Transferase</keyword>
<evidence type="ECO:0000313" key="7">
    <source>
        <dbReference type="EMBL" id="GFP86352.1"/>
    </source>
</evidence>
<keyword evidence="6" id="KW-0067">ATP-binding</keyword>
<dbReference type="PANTHER" id="PTHR24056:SF254">
    <property type="entry name" value="CYCLIN-DEPENDENT KINASE 2"/>
    <property type="match status" value="1"/>
</dbReference>
<dbReference type="GO" id="GO:0007165">
    <property type="term" value="P:signal transduction"/>
    <property type="evidence" value="ECO:0007669"/>
    <property type="project" value="TreeGrafter"/>
</dbReference>
<proteinExistence type="predicted"/>
<comment type="caution">
    <text evidence="7">The sequence shown here is derived from an EMBL/GenBank/DDBJ whole genome shotgun (WGS) entry which is preliminary data.</text>
</comment>
<evidence type="ECO:0000313" key="8">
    <source>
        <dbReference type="Proteomes" id="UP000653305"/>
    </source>
</evidence>
<dbReference type="Gene3D" id="1.10.510.10">
    <property type="entry name" value="Transferase(Phosphotransferase) domain 1"/>
    <property type="match status" value="1"/>
</dbReference>
<name>A0A830BJI8_9LAMI</name>
<evidence type="ECO:0000256" key="3">
    <source>
        <dbReference type="ARBA" id="ARBA00022679"/>
    </source>
</evidence>
<gene>
    <name evidence="7" type="ORF">PHJA_000779000</name>
</gene>
<dbReference type="GO" id="GO:0010389">
    <property type="term" value="P:regulation of G2/M transition of mitotic cell cycle"/>
    <property type="evidence" value="ECO:0007669"/>
    <property type="project" value="TreeGrafter"/>
</dbReference>
<dbReference type="OrthoDB" id="1427786at2759"/>
<keyword evidence="4" id="KW-0547">Nucleotide-binding</keyword>
<keyword evidence="8" id="KW-1185">Reference proteome</keyword>
<dbReference type="GO" id="GO:0010468">
    <property type="term" value="P:regulation of gene expression"/>
    <property type="evidence" value="ECO:0007669"/>
    <property type="project" value="TreeGrafter"/>
</dbReference>
<dbReference type="AlphaFoldDB" id="A0A830BJI8"/>
<evidence type="ECO:0000256" key="6">
    <source>
        <dbReference type="ARBA" id="ARBA00022840"/>
    </source>
</evidence>
<dbReference type="GO" id="GO:0005524">
    <property type="term" value="F:ATP binding"/>
    <property type="evidence" value="ECO:0007669"/>
    <property type="project" value="UniProtKB-KW"/>
</dbReference>
<protein>
    <recommendedName>
        <fullName evidence="1">cyclin-dependent kinase</fullName>
        <ecNumber evidence="1">2.7.11.22</ecNumber>
    </recommendedName>
</protein>
<sequence>MVRRQALFPGDSEFQQLLHIFRLLGTPTEKNWPHWEPQNLAHAVPSLGPDGIDLLTRMLKYDPADRISAKAAQSSLLRQLG</sequence>
<accession>A0A830BJI8</accession>